<dbReference type="eggNOG" id="arCOG00600">
    <property type="taxonomic scope" value="Archaea"/>
</dbReference>
<proteinExistence type="predicted"/>
<dbReference type="PROSITE" id="PS51371">
    <property type="entry name" value="CBS"/>
    <property type="match status" value="3"/>
</dbReference>
<dbReference type="AlphaFoldDB" id="A2BLX4"/>
<gene>
    <name evidence="4" type="ordered locus">Hbut_1148</name>
</gene>
<sequence length="283" mass="31456">MSEPFRVSDYMSTPVVVVTPHSDLAHVRRLMLRYRIGRVVVIDEAEKPVGIVTMSDFVRLVAERFSSKPLVNIAVADIMTRDPVTIRDNRSLREAARLMIKHGVSGLPVVDEDGKLVGIITKSDIVRAFAEKLRGKFKVRDYMEADFPDATPWHSIYYVADLLYNSPVKRVLVVEGERLLGIIAPSDIAFLSELPMLAKTRIKPIRRFAELPKGRMGPVYSYVMLTAQDVMTPSPVTIGPDEDLALAAQLMLRHGFSSVPVVEDETPVGIVVKHNILKAIAGV</sequence>
<dbReference type="EMBL" id="CP000493">
    <property type="protein sequence ID" value="ABM80985.1"/>
    <property type="molecule type" value="Genomic_DNA"/>
</dbReference>
<protein>
    <submittedName>
        <fullName evidence="4">Conserved archaeal protein</fullName>
    </submittedName>
</protein>
<evidence type="ECO:0000313" key="4">
    <source>
        <dbReference type="EMBL" id="ABM80985.1"/>
    </source>
</evidence>
<dbReference type="InterPro" id="IPR000644">
    <property type="entry name" value="CBS_dom"/>
</dbReference>
<dbReference type="GeneID" id="4782210"/>
<evidence type="ECO:0000259" key="3">
    <source>
        <dbReference type="PROSITE" id="PS51371"/>
    </source>
</evidence>
<evidence type="ECO:0000313" key="5">
    <source>
        <dbReference type="Proteomes" id="UP000002593"/>
    </source>
</evidence>
<feature type="domain" description="CBS" evidence="3">
    <location>
        <begin position="11"/>
        <end position="67"/>
    </location>
</feature>
<dbReference type="STRING" id="415426.Hbut_1148"/>
<evidence type="ECO:0000256" key="2">
    <source>
        <dbReference type="PROSITE-ProRule" id="PRU00703"/>
    </source>
</evidence>
<dbReference type="CDD" id="cd04584">
    <property type="entry name" value="CBS_pair_AcuB_like"/>
    <property type="match status" value="1"/>
</dbReference>
<dbReference type="SMART" id="SM00116">
    <property type="entry name" value="CBS"/>
    <property type="match status" value="4"/>
</dbReference>
<keyword evidence="1 2" id="KW-0129">CBS domain</keyword>
<dbReference type="EnsemblBacteria" id="ABM80985">
    <property type="protein sequence ID" value="ABM80985"/>
    <property type="gene ID" value="Hbut_1148"/>
</dbReference>
<reference evidence="4 5" key="1">
    <citation type="journal article" date="2007" name="Archaea">
        <title>The genome of Hyperthermus butylicus: a sulfur-reducing, peptide fermenting, neutrophilic Crenarchaeote growing up to 108 degrees C.</title>
        <authorList>
            <person name="Brugger K."/>
            <person name="Chen L."/>
            <person name="Stark M."/>
            <person name="Zibat A."/>
            <person name="Redder P."/>
            <person name="Ruepp A."/>
            <person name="Awayez M."/>
            <person name="She Q."/>
            <person name="Garrett R.A."/>
            <person name="Klenk H.P."/>
        </authorList>
    </citation>
    <scope>NUCLEOTIDE SEQUENCE [LARGE SCALE GENOMIC DNA]</scope>
    <source>
        <strain evidence="5">DSM 5456 / JCM 9403 / PLM1-5</strain>
    </source>
</reference>
<keyword evidence="5" id="KW-1185">Reference proteome</keyword>
<dbReference type="HOGENOM" id="CLU_076812_2_1_2"/>
<feature type="domain" description="CBS" evidence="3">
    <location>
        <begin position="231"/>
        <end position="283"/>
    </location>
</feature>
<dbReference type="Pfam" id="PF00571">
    <property type="entry name" value="CBS"/>
    <property type="match status" value="3"/>
</dbReference>
<dbReference type="SUPFAM" id="SSF54631">
    <property type="entry name" value="CBS-domain pair"/>
    <property type="match status" value="2"/>
</dbReference>
<dbReference type="OrthoDB" id="8919at2157"/>
<organism evidence="4 5">
    <name type="scientific">Hyperthermus butylicus (strain DSM 5456 / JCM 9403 / PLM1-5)</name>
    <dbReference type="NCBI Taxonomy" id="415426"/>
    <lineage>
        <taxon>Archaea</taxon>
        <taxon>Thermoproteota</taxon>
        <taxon>Thermoprotei</taxon>
        <taxon>Desulfurococcales</taxon>
        <taxon>Pyrodictiaceae</taxon>
        <taxon>Hyperthermus</taxon>
    </lineage>
</organism>
<dbReference type="PANTHER" id="PTHR43080">
    <property type="entry name" value="CBS DOMAIN-CONTAINING PROTEIN CBSX3, MITOCHONDRIAL"/>
    <property type="match status" value="1"/>
</dbReference>
<dbReference type="RefSeq" id="WP_011822303.1">
    <property type="nucleotide sequence ID" value="NC_008818.1"/>
</dbReference>
<dbReference type="Gene3D" id="3.10.580.10">
    <property type="entry name" value="CBS-domain"/>
    <property type="match status" value="3"/>
</dbReference>
<dbReference type="KEGG" id="hbu:Hbut_1148"/>
<dbReference type="InterPro" id="IPR051257">
    <property type="entry name" value="Diverse_CBS-Domain"/>
</dbReference>
<name>A2BLX4_HYPBU</name>
<accession>A2BLX4</accession>
<dbReference type="InterPro" id="IPR046342">
    <property type="entry name" value="CBS_dom_sf"/>
</dbReference>
<evidence type="ECO:0000256" key="1">
    <source>
        <dbReference type="ARBA" id="ARBA00023122"/>
    </source>
</evidence>
<dbReference type="Proteomes" id="UP000002593">
    <property type="component" value="Chromosome"/>
</dbReference>
<dbReference type="PANTHER" id="PTHR43080:SF2">
    <property type="entry name" value="CBS DOMAIN-CONTAINING PROTEIN"/>
    <property type="match status" value="1"/>
</dbReference>
<feature type="domain" description="CBS" evidence="3">
    <location>
        <begin position="79"/>
        <end position="139"/>
    </location>
</feature>